<dbReference type="Proteomes" id="UP001314205">
    <property type="component" value="Unassembled WGS sequence"/>
</dbReference>
<evidence type="ECO:0000256" key="4">
    <source>
        <dbReference type="ARBA" id="ARBA00022798"/>
    </source>
</evidence>
<comment type="similarity">
    <text evidence="1">Belongs to the glycerophosphoryl diester phosphodiesterase family.</text>
</comment>
<evidence type="ECO:0000256" key="5">
    <source>
        <dbReference type="ARBA" id="ARBA00022801"/>
    </source>
</evidence>
<dbReference type="InterPro" id="IPR030395">
    <property type="entry name" value="GP_PDE_dom"/>
</dbReference>
<dbReference type="AlphaFoldDB" id="A0AAV1M0J2"/>
<evidence type="ECO:0000256" key="3">
    <source>
        <dbReference type="ARBA" id="ARBA00022729"/>
    </source>
</evidence>
<evidence type="ECO:0000256" key="7">
    <source>
        <dbReference type="SAM" id="SignalP"/>
    </source>
</evidence>
<evidence type="ECO:0000313" key="9">
    <source>
        <dbReference type="EMBL" id="CAK1599899.1"/>
    </source>
</evidence>
<feature type="signal peptide" evidence="7">
    <location>
        <begin position="1"/>
        <end position="16"/>
    </location>
</feature>
<dbReference type="PANTHER" id="PTHR43620:SF7">
    <property type="entry name" value="GLYCEROPHOSPHODIESTER PHOSPHODIESTERASE GDPD5-RELATED"/>
    <property type="match status" value="1"/>
</dbReference>
<keyword evidence="4" id="KW-0319">Glycerol metabolism</keyword>
<dbReference type="EC" id="3.1.4.46" evidence="2"/>
<dbReference type="Pfam" id="PF03009">
    <property type="entry name" value="GDPD"/>
    <property type="match status" value="1"/>
</dbReference>
<accession>A0AAV1M0J2</accession>
<comment type="caution">
    <text evidence="9">The sequence shown here is derived from an EMBL/GenBank/DDBJ whole genome shotgun (WGS) entry which is preliminary data.</text>
</comment>
<comment type="catalytic activity">
    <reaction evidence="6">
        <text>a sn-glycero-3-phosphodiester + H2O = an alcohol + sn-glycerol 3-phosphate + H(+)</text>
        <dbReference type="Rhea" id="RHEA:12969"/>
        <dbReference type="ChEBI" id="CHEBI:15377"/>
        <dbReference type="ChEBI" id="CHEBI:15378"/>
        <dbReference type="ChEBI" id="CHEBI:30879"/>
        <dbReference type="ChEBI" id="CHEBI:57597"/>
        <dbReference type="ChEBI" id="CHEBI:83408"/>
        <dbReference type="EC" id="3.1.4.46"/>
    </reaction>
</comment>
<dbReference type="PROSITE" id="PS51704">
    <property type="entry name" value="GP_PDE"/>
    <property type="match status" value="1"/>
</dbReference>
<name>A0AAV1M0J2_9NEOP</name>
<sequence>MDRSLVGWILVTAVCSLNFISTAPASLSLQTSQKRDADSCNPLVIAHRGASGYIPEHTLGAYALAITMGANYVEPDLVMSADGHLIARHDNELSLTTDVALHPEFANRYRKQTVDGLEMSGWFTEDFTLAELKTLRAIERIPDIRPGNARMDGAFDIPTFQEIIDLVRSLEISERRTIGIYPEIKHGTHFQRLGLAMERPVVETFHKNGYVNSSAPVFIQSFEVSNLKELKEITQLRLIQLFSSNPLNQPFDQTVASTGLTYQDMATPDGLKEIATYAHAVGPDKNYIIPRTANDTLGEPTSFVQDAHAAGLEVHPYTFRAENSFLPAEFRSKDLSKEAIGDFSGELKAFIATGIDGLFADQPDVPVRIRDICL</sequence>
<evidence type="ECO:0000256" key="6">
    <source>
        <dbReference type="ARBA" id="ARBA00047512"/>
    </source>
</evidence>
<dbReference type="Gene3D" id="3.20.20.190">
    <property type="entry name" value="Phosphatidylinositol (PI) phosphodiesterase"/>
    <property type="match status" value="1"/>
</dbReference>
<dbReference type="InterPro" id="IPR017946">
    <property type="entry name" value="PLC-like_Pdiesterase_TIM-brl"/>
</dbReference>
<dbReference type="PANTHER" id="PTHR43620">
    <property type="entry name" value="GLYCEROPHOSPHORYL DIESTER PHOSPHODIESTERASE"/>
    <property type="match status" value="1"/>
</dbReference>
<proteinExistence type="inferred from homology"/>
<protein>
    <recommendedName>
        <fullName evidence="2">glycerophosphodiester phosphodiesterase</fullName>
        <ecNumber evidence="2">3.1.4.46</ecNumber>
    </recommendedName>
</protein>
<evidence type="ECO:0000313" key="10">
    <source>
        <dbReference type="Proteomes" id="UP001314205"/>
    </source>
</evidence>
<organism evidence="9 10">
    <name type="scientific">Parnassius mnemosyne</name>
    <name type="common">clouded apollo</name>
    <dbReference type="NCBI Taxonomy" id="213953"/>
    <lineage>
        <taxon>Eukaryota</taxon>
        <taxon>Metazoa</taxon>
        <taxon>Ecdysozoa</taxon>
        <taxon>Arthropoda</taxon>
        <taxon>Hexapoda</taxon>
        <taxon>Insecta</taxon>
        <taxon>Pterygota</taxon>
        <taxon>Neoptera</taxon>
        <taxon>Endopterygota</taxon>
        <taxon>Lepidoptera</taxon>
        <taxon>Glossata</taxon>
        <taxon>Ditrysia</taxon>
        <taxon>Papilionoidea</taxon>
        <taxon>Papilionidae</taxon>
        <taxon>Parnassiinae</taxon>
        <taxon>Parnassini</taxon>
        <taxon>Parnassius</taxon>
        <taxon>Driopa</taxon>
    </lineage>
</organism>
<evidence type="ECO:0000259" key="8">
    <source>
        <dbReference type="PROSITE" id="PS51704"/>
    </source>
</evidence>
<feature type="domain" description="GP-PDE" evidence="8">
    <location>
        <begin position="42"/>
        <end position="370"/>
    </location>
</feature>
<gene>
    <name evidence="9" type="ORF">PARMNEM_LOCUS18718</name>
</gene>
<dbReference type="CDD" id="cd08602">
    <property type="entry name" value="GDPD_ScGlpQ1_like"/>
    <property type="match status" value="1"/>
</dbReference>
<dbReference type="GO" id="GO:0006071">
    <property type="term" value="P:glycerol metabolic process"/>
    <property type="evidence" value="ECO:0007669"/>
    <property type="project" value="UniProtKB-KW"/>
</dbReference>
<keyword evidence="10" id="KW-1185">Reference proteome</keyword>
<reference evidence="9 10" key="1">
    <citation type="submission" date="2023-11" db="EMBL/GenBank/DDBJ databases">
        <authorList>
            <person name="Hedman E."/>
            <person name="Englund M."/>
            <person name="Stromberg M."/>
            <person name="Nyberg Akerstrom W."/>
            <person name="Nylinder S."/>
            <person name="Jareborg N."/>
            <person name="Kallberg Y."/>
            <person name="Kronander E."/>
        </authorList>
    </citation>
    <scope>NUCLEOTIDE SEQUENCE [LARGE SCALE GENOMIC DNA]</scope>
</reference>
<keyword evidence="5" id="KW-0378">Hydrolase</keyword>
<dbReference type="GO" id="GO:0006629">
    <property type="term" value="P:lipid metabolic process"/>
    <property type="evidence" value="ECO:0007669"/>
    <property type="project" value="InterPro"/>
</dbReference>
<keyword evidence="3 7" id="KW-0732">Signal</keyword>
<evidence type="ECO:0000256" key="1">
    <source>
        <dbReference type="ARBA" id="ARBA00007277"/>
    </source>
</evidence>
<evidence type="ECO:0000256" key="2">
    <source>
        <dbReference type="ARBA" id="ARBA00012247"/>
    </source>
</evidence>
<dbReference type="SUPFAM" id="SSF51695">
    <property type="entry name" value="PLC-like phosphodiesterases"/>
    <property type="match status" value="1"/>
</dbReference>
<feature type="chain" id="PRO_5043673617" description="glycerophosphodiester phosphodiesterase" evidence="7">
    <location>
        <begin position="17"/>
        <end position="374"/>
    </location>
</feature>
<dbReference type="EMBL" id="CAVLGL010000115">
    <property type="protein sequence ID" value="CAK1599899.1"/>
    <property type="molecule type" value="Genomic_DNA"/>
</dbReference>
<dbReference type="GO" id="GO:0008889">
    <property type="term" value="F:glycerophosphodiester phosphodiesterase activity"/>
    <property type="evidence" value="ECO:0007669"/>
    <property type="project" value="UniProtKB-EC"/>
</dbReference>